<proteinExistence type="predicted"/>
<reference evidence="1 2" key="1">
    <citation type="journal article" date="2015" name="Genome Announc.">
        <title>Expanding the biotechnology potential of lactobacilli through comparative genomics of 213 strains and associated genera.</title>
        <authorList>
            <person name="Sun Z."/>
            <person name="Harris H.M."/>
            <person name="McCann A."/>
            <person name="Guo C."/>
            <person name="Argimon S."/>
            <person name="Zhang W."/>
            <person name="Yang X."/>
            <person name="Jeffery I.B."/>
            <person name="Cooney J.C."/>
            <person name="Kagawa T.F."/>
            <person name="Liu W."/>
            <person name="Song Y."/>
            <person name="Salvetti E."/>
            <person name="Wrobel A."/>
            <person name="Rasinkangas P."/>
            <person name="Parkhill J."/>
            <person name="Rea M.C."/>
            <person name="O'Sullivan O."/>
            <person name="Ritari J."/>
            <person name="Douillard F.P."/>
            <person name="Paul Ross R."/>
            <person name="Yang R."/>
            <person name="Briner A.E."/>
            <person name="Felis G.E."/>
            <person name="de Vos W.M."/>
            <person name="Barrangou R."/>
            <person name="Klaenhammer T.R."/>
            <person name="Caufield P.W."/>
            <person name="Cui Y."/>
            <person name="Zhang H."/>
            <person name="O'Toole P.W."/>
        </authorList>
    </citation>
    <scope>NUCLEOTIDE SEQUENCE [LARGE SCALE GENOMIC DNA]</scope>
    <source>
        <strain evidence="1 2">DSM 16230</strain>
    </source>
</reference>
<organism evidence="1 2">
    <name type="scientific">Liquorilactobacillus satsumensis DSM 16230 = JCM 12392</name>
    <dbReference type="NCBI Taxonomy" id="1423801"/>
    <lineage>
        <taxon>Bacteria</taxon>
        <taxon>Bacillati</taxon>
        <taxon>Bacillota</taxon>
        <taxon>Bacilli</taxon>
        <taxon>Lactobacillales</taxon>
        <taxon>Lactobacillaceae</taxon>
        <taxon>Liquorilactobacillus</taxon>
    </lineage>
</organism>
<evidence type="ECO:0000313" key="1">
    <source>
        <dbReference type="EMBL" id="KRL99489.1"/>
    </source>
</evidence>
<dbReference type="Proteomes" id="UP000051166">
    <property type="component" value="Unassembled WGS sequence"/>
</dbReference>
<accession>A0A0R1V1F6</accession>
<dbReference type="AlphaFoldDB" id="A0A0R1V1F6"/>
<comment type="caution">
    <text evidence="1">The sequence shown here is derived from an EMBL/GenBank/DDBJ whole genome shotgun (WGS) entry which is preliminary data.</text>
</comment>
<name>A0A0R1V1F6_9LACO</name>
<protein>
    <submittedName>
        <fullName evidence="1">Uncharacterized protein</fullName>
    </submittedName>
</protein>
<dbReference type="STRING" id="1423801.FD50_GL000188"/>
<evidence type="ECO:0000313" key="2">
    <source>
        <dbReference type="Proteomes" id="UP000051166"/>
    </source>
</evidence>
<gene>
    <name evidence="1" type="ORF">FD50_GL000188</name>
</gene>
<dbReference type="EMBL" id="AZFQ01000026">
    <property type="protein sequence ID" value="KRL99489.1"/>
    <property type="molecule type" value="Genomic_DNA"/>
</dbReference>
<dbReference type="PATRIC" id="fig|1423801.4.peg.190"/>
<sequence length="74" mass="8896">MKMKEYDPDFLDFVQRLGEWFHEAEQNQYDISQSEEAYDDDIAMIAVISELNTFITKNEALLENLFNTYRHKLE</sequence>
<keyword evidence="2" id="KW-1185">Reference proteome</keyword>